<feature type="domain" description="Periplasmic binding protein" evidence="5">
    <location>
        <begin position="30"/>
        <end position="286"/>
    </location>
</feature>
<name>A0A3P3XNX2_9SPIR</name>
<protein>
    <submittedName>
        <fullName evidence="6">Periplasmic binding protein/LacI transcriptional regulator</fullName>
    </submittedName>
</protein>
<sequence length="315" mass="33547">MKKALLVMLLATTLVVIPAFAQKAPVLQSVAFTCQDLQNPFFNVMANAVKKAAQDIGGSKVKVMAQSCDNDLNKQSQQIDDFIAAGAQIIVVNATDSNGIGPAVARAKAVGIVVIASDVTAAGGVDATMTSDNRQAGVITAEYIAKRLNYKGNVVAIIGDPNSSIDRFYGFQDVMKKYPNIKILSDTQNGHGRREASMTIMTDLLTAFPKIDAVWCINDPSALGAMLAIKQANRDKEMFVVGVDGSPDAADAMKQPGSIFAASAAQNPYYMAYHAVEVGWQVMNGKIPANKTELIPVKLITQDDVKAGYSGWPSK</sequence>
<dbReference type="PANTHER" id="PTHR46847">
    <property type="entry name" value="D-ALLOSE-BINDING PERIPLASMIC PROTEIN-RELATED"/>
    <property type="match status" value="1"/>
</dbReference>
<dbReference type="Pfam" id="PF13407">
    <property type="entry name" value="Peripla_BP_4"/>
    <property type="match status" value="1"/>
</dbReference>
<evidence type="ECO:0000256" key="3">
    <source>
        <dbReference type="ARBA" id="ARBA00022729"/>
    </source>
</evidence>
<dbReference type="SUPFAM" id="SSF53822">
    <property type="entry name" value="Periplasmic binding protein-like I"/>
    <property type="match status" value="1"/>
</dbReference>
<evidence type="ECO:0000256" key="4">
    <source>
        <dbReference type="SAM" id="SignalP"/>
    </source>
</evidence>
<feature type="chain" id="PRO_5018050904" evidence="4">
    <location>
        <begin position="22"/>
        <end position="315"/>
    </location>
</feature>
<dbReference type="GO" id="GO:0030246">
    <property type="term" value="F:carbohydrate binding"/>
    <property type="evidence" value="ECO:0007669"/>
    <property type="project" value="UniProtKB-ARBA"/>
</dbReference>
<accession>A0A3P3XNX2</accession>
<evidence type="ECO:0000256" key="2">
    <source>
        <dbReference type="ARBA" id="ARBA00007639"/>
    </source>
</evidence>
<feature type="signal peptide" evidence="4">
    <location>
        <begin position="1"/>
        <end position="21"/>
    </location>
</feature>
<dbReference type="Gene3D" id="3.40.50.2300">
    <property type="match status" value="2"/>
</dbReference>
<evidence type="ECO:0000313" key="6">
    <source>
        <dbReference type="EMBL" id="SLM17981.1"/>
    </source>
</evidence>
<proteinExistence type="inferred from homology"/>
<gene>
    <name evidence="6" type="ORF">SPIRO4BDMA_40553</name>
</gene>
<comment type="subcellular location">
    <subcellularLocation>
        <location evidence="1">Cell envelope</location>
    </subcellularLocation>
</comment>
<dbReference type="InterPro" id="IPR025997">
    <property type="entry name" value="SBP_2_dom"/>
</dbReference>
<evidence type="ECO:0000259" key="5">
    <source>
        <dbReference type="Pfam" id="PF13407"/>
    </source>
</evidence>
<dbReference type="AlphaFoldDB" id="A0A3P3XNX2"/>
<comment type="similarity">
    <text evidence="2">Belongs to the bacterial solute-binding protein 2 family.</text>
</comment>
<evidence type="ECO:0000256" key="1">
    <source>
        <dbReference type="ARBA" id="ARBA00004196"/>
    </source>
</evidence>
<dbReference type="GO" id="GO:0030313">
    <property type="term" value="C:cell envelope"/>
    <property type="evidence" value="ECO:0007669"/>
    <property type="project" value="UniProtKB-SubCell"/>
</dbReference>
<organism evidence="6">
    <name type="scientific">uncultured spirochete</name>
    <dbReference type="NCBI Taxonomy" id="156406"/>
    <lineage>
        <taxon>Bacteria</taxon>
        <taxon>Pseudomonadati</taxon>
        <taxon>Spirochaetota</taxon>
        <taxon>Spirochaetia</taxon>
        <taxon>Spirochaetales</taxon>
        <taxon>environmental samples</taxon>
    </lineage>
</organism>
<dbReference type="EMBL" id="FWDO01000004">
    <property type="protein sequence ID" value="SLM17981.1"/>
    <property type="molecule type" value="Genomic_DNA"/>
</dbReference>
<keyword evidence="3 4" id="KW-0732">Signal</keyword>
<reference evidence="6" key="1">
    <citation type="submission" date="2017-02" db="EMBL/GenBank/DDBJ databases">
        <authorList>
            <person name="Regsiter A."/>
            <person name="William W."/>
        </authorList>
    </citation>
    <scope>NUCLEOTIDE SEQUENCE</scope>
    <source>
        <strain evidence="6">BdmA 4</strain>
    </source>
</reference>
<dbReference type="InterPro" id="IPR028082">
    <property type="entry name" value="Peripla_BP_I"/>
</dbReference>
<dbReference type="PANTHER" id="PTHR46847:SF2">
    <property type="entry name" value="ABC TRANSPORTER SUGAR-BINDING PROTEIN"/>
    <property type="match status" value="1"/>
</dbReference>